<keyword evidence="5" id="KW-0408">Iron</keyword>
<evidence type="ECO:0000256" key="1">
    <source>
        <dbReference type="ARBA" id="ARBA00022448"/>
    </source>
</evidence>
<dbReference type="eggNOG" id="arCOG00333">
    <property type="taxonomic scope" value="Archaea"/>
</dbReference>
<evidence type="ECO:0000256" key="6">
    <source>
        <dbReference type="ARBA" id="ARBA00023014"/>
    </source>
</evidence>
<dbReference type="Pfam" id="PF13183">
    <property type="entry name" value="Fer4_8"/>
    <property type="match status" value="1"/>
</dbReference>
<proteinExistence type="predicted"/>
<dbReference type="OrthoDB" id="42878at2157"/>
<keyword evidence="4" id="KW-0249">Electron transport</keyword>
<keyword evidence="3" id="KW-0479">Metal-binding</keyword>
<dbReference type="AlphaFoldDB" id="D3RXN3"/>
<dbReference type="GO" id="GO:0046872">
    <property type="term" value="F:metal ion binding"/>
    <property type="evidence" value="ECO:0007669"/>
    <property type="project" value="UniProtKB-KW"/>
</dbReference>
<evidence type="ECO:0000256" key="3">
    <source>
        <dbReference type="ARBA" id="ARBA00022723"/>
    </source>
</evidence>
<keyword evidence="6" id="KW-0411">Iron-sulfur</keyword>
<dbReference type="PROSITE" id="PS00198">
    <property type="entry name" value="4FE4S_FER_1"/>
    <property type="match status" value="1"/>
</dbReference>
<organism evidence="8 9">
    <name type="scientific">Ferroglobus placidus (strain DSM 10642 / AEDII12DO)</name>
    <dbReference type="NCBI Taxonomy" id="589924"/>
    <lineage>
        <taxon>Archaea</taxon>
        <taxon>Methanobacteriati</taxon>
        <taxon>Methanobacteriota</taxon>
        <taxon>Archaeoglobi</taxon>
        <taxon>Archaeoglobales</taxon>
        <taxon>Archaeoglobaceae</taxon>
        <taxon>Ferroglobus</taxon>
    </lineage>
</organism>
<dbReference type="RefSeq" id="WP_012965589.1">
    <property type="nucleotide sequence ID" value="NC_013849.1"/>
</dbReference>
<dbReference type="InterPro" id="IPR017900">
    <property type="entry name" value="4Fe4S_Fe_S_CS"/>
</dbReference>
<name>D3RXN3_FERPA</name>
<feature type="domain" description="4Fe-4S ferredoxin-type" evidence="7">
    <location>
        <begin position="40"/>
        <end position="68"/>
    </location>
</feature>
<evidence type="ECO:0000313" key="9">
    <source>
        <dbReference type="Proteomes" id="UP000002613"/>
    </source>
</evidence>
<evidence type="ECO:0000256" key="4">
    <source>
        <dbReference type="ARBA" id="ARBA00022982"/>
    </source>
</evidence>
<dbReference type="EMBL" id="CP001899">
    <property type="protein sequence ID" value="ADC65246.1"/>
    <property type="molecule type" value="Genomic_DNA"/>
</dbReference>
<dbReference type="GeneID" id="8778597"/>
<keyword evidence="9" id="KW-1185">Reference proteome</keyword>
<dbReference type="PROSITE" id="PS51379">
    <property type="entry name" value="4FE4S_FER_2"/>
    <property type="match status" value="1"/>
</dbReference>
<dbReference type="InterPro" id="IPR017896">
    <property type="entry name" value="4Fe4S_Fe-S-bd"/>
</dbReference>
<reference evidence="9" key="1">
    <citation type="submission" date="2010-02" db="EMBL/GenBank/DDBJ databases">
        <title>Complete sequence of Ferroglobus placidus DSM 10642.</title>
        <authorList>
            <consortium name="US DOE Joint Genome Institute"/>
            <person name="Lucas S."/>
            <person name="Copeland A."/>
            <person name="Lapidus A."/>
            <person name="Cheng J.-F."/>
            <person name="Bruce D."/>
            <person name="Goodwin L."/>
            <person name="Pitluck S."/>
            <person name="Saunders E."/>
            <person name="Brettin T."/>
            <person name="Detter J.C."/>
            <person name="Han C."/>
            <person name="Tapia R."/>
            <person name="Larimer F."/>
            <person name="Land M."/>
            <person name="Hauser L."/>
            <person name="Kyrpides N."/>
            <person name="Ivanova N."/>
            <person name="Holmes D."/>
            <person name="Lovley D."/>
            <person name="Kyrpides N."/>
            <person name="Anderson I.J."/>
            <person name="Woyke T."/>
        </authorList>
    </citation>
    <scope>NUCLEOTIDE SEQUENCE [LARGE SCALE GENOMIC DNA]</scope>
    <source>
        <strain evidence="9">DSM 10642 / AEDII12DO</strain>
    </source>
</reference>
<protein>
    <recommendedName>
        <fullName evidence="7">4Fe-4S ferredoxin-type domain-containing protein</fullName>
    </recommendedName>
</protein>
<sequence>MPESAILCVRCGNCLENCHIFSSTKEWKHAPPNRLRILRKKADFVAFECNGCRRCTVFCPFSVEISAYVSRARKEIKNKAKALVELVEVQLEKGRQFEKHKQFYEAAIRFLEKKHNLKIPLNKKAEILFVPLQGEHTIIPAAKLFNLAKEDWTLSYFEASNFAFFLGDMELAKKVSERIFREAEELGVEKIIVTECGHAYRVFKMFWREWFGRDFEILSIVEVAAEYVEKGIVEVKRGLAEPVTYHDPCQAARNSGLIEEPRKVIGSFAEDFREMKPNKEKNFCCGGGGGLVAIPEMKDFRLVAGKKKAEQIKETEAKYVLTICENCRTQLKDLREHYGLNYEVSGVVELLSKFV</sequence>
<dbReference type="GO" id="GO:0051539">
    <property type="term" value="F:4 iron, 4 sulfur cluster binding"/>
    <property type="evidence" value="ECO:0007669"/>
    <property type="project" value="UniProtKB-KW"/>
</dbReference>
<dbReference type="PANTHER" id="PTHR43551:SF1">
    <property type="entry name" value="HETERODISULFIDE REDUCTASE"/>
    <property type="match status" value="1"/>
</dbReference>
<dbReference type="PANTHER" id="PTHR43551">
    <property type="entry name" value="FUMARATE REDUCTASE IRON-SULFUR SUBUNIT"/>
    <property type="match status" value="1"/>
</dbReference>
<dbReference type="KEGG" id="fpl:Ferp_1087"/>
<keyword evidence="1" id="KW-0813">Transport</keyword>
<dbReference type="PaxDb" id="589924-Ferp_1087"/>
<dbReference type="InterPro" id="IPR004017">
    <property type="entry name" value="Cys_rich_dom"/>
</dbReference>
<gene>
    <name evidence="8" type="ordered locus">Ferp_1087</name>
</gene>
<evidence type="ECO:0000256" key="5">
    <source>
        <dbReference type="ARBA" id="ARBA00023004"/>
    </source>
</evidence>
<dbReference type="GO" id="GO:0016491">
    <property type="term" value="F:oxidoreductase activity"/>
    <property type="evidence" value="ECO:0007669"/>
    <property type="project" value="UniProtKB-ARBA"/>
</dbReference>
<evidence type="ECO:0000259" key="7">
    <source>
        <dbReference type="PROSITE" id="PS51379"/>
    </source>
</evidence>
<dbReference type="Pfam" id="PF02754">
    <property type="entry name" value="CCG"/>
    <property type="match status" value="1"/>
</dbReference>
<dbReference type="STRING" id="589924.Ferp_1087"/>
<evidence type="ECO:0000313" key="8">
    <source>
        <dbReference type="EMBL" id="ADC65246.1"/>
    </source>
</evidence>
<reference evidence="8 9" key="2">
    <citation type="journal article" date="2011" name="Stand. Genomic Sci.">
        <title>Complete genome sequence of Ferroglobus placidus AEDII12DO.</title>
        <authorList>
            <person name="Anderson I."/>
            <person name="Risso C."/>
            <person name="Holmes D."/>
            <person name="Lucas S."/>
            <person name="Copeland A."/>
            <person name="Lapidus A."/>
            <person name="Cheng J.F."/>
            <person name="Bruce D."/>
            <person name="Goodwin L."/>
            <person name="Pitluck S."/>
            <person name="Saunders E."/>
            <person name="Brettin T."/>
            <person name="Detter J.C."/>
            <person name="Han C."/>
            <person name="Tapia R."/>
            <person name="Larimer F."/>
            <person name="Land M."/>
            <person name="Hauser L."/>
            <person name="Woyke T."/>
            <person name="Lovley D."/>
            <person name="Kyrpides N."/>
            <person name="Ivanova N."/>
        </authorList>
    </citation>
    <scope>NUCLEOTIDE SEQUENCE [LARGE SCALE GENOMIC DNA]</scope>
    <source>
        <strain evidence="9">DSM 10642 / AEDII12DO</strain>
    </source>
</reference>
<accession>D3RXN3</accession>
<dbReference type="Proteomes" id="UP000002613">
    <property type="component" value="Chromosome"/>
</dbReference>
<keyword evidence="2" id="KW-0004">4Fe-4S</keyword>
<dbReference type="SUPFAM" id="SSF46548">
    <property type="entry name" value="alpha-helical ferredoxin"/>
    <property type="match status" value="1"/>
</dbReference>
<evidence type="ECO:0000256" key="2">
    <source>
        <dbReference type="ARBA" id="ARBA00022485"/>
    </source>
</evidence>
<dbReference type="HOGENOM" id="CLU_023081_6_1_2"/>